<sequence>MVPNVCPHHSLSYTETPKQAYYEVAVKPKQFEPVTVEFPCQPPHETTELSVKVQRPFSPVSLEVRVDADKPAETETLTTTISRTNLDVDLAQQPSFAPITMEIPYASQPSEPARFAEGLPKSADIREGVTVQLAARIAGEPRPEVCWLKNGQPLQPSQKTFATLEWSAEDKRSTFQPDNRAILTLIEPTVSDSGVYTALVKNPTGQDTTAIQLNVNPAVFQPTEQVPAEMPPVEQPVPPQFVSAPVPLPQTPIGDVIECPGILQVTEGMPTVLEVEVVGRPEPVVEWFVNDRPVRPDYKHKVMTRPEGTHCMTLESPSPINDTGRYRCVASNPYGTSQLVLTVKVEPKQQARPLPPKFLTKPQPTITKQPQEPVVLEATFEGNPPPIISWHKDGNFMSSNIALDLSDRLVSPTDAPGERVKIRTTENATSLTIENLLPEDIGTWQCLASSTAGTATFRTKVQHEGLFLGYLMPSCVQSINNDVRPNARLLSVSEPRRPSVEQSKKVIVPSKRPSVSGPGTTPYPEIRQRPMPVCLTEGEKAHFSTMITSNPPPVVDWYVNGQLVVPGQKVDTDGNPKETTSFDGLLHHLCIHNCRPEDAGQVTVEARRSDVPIEVSRTEPNALVTATTSLEVLPAPSKIPQLRSVPRPVEETPVPVVEMPAEKLPPMKPPQFTTILHTLNTPCGQPTTFEVDFLGEPLPVVVWYKDGVEVLNEVPCDERAEPERPSDTQHTAAACRSVLGCCNKPCRAGNDHFKTQRRPSTYS</sequence>
<dbReference type="InterPro" id="IPR007110">
    <property type="entry name" value="Ig-like_dom"/>
</dbReference>
<name>A0A3P7LVW2_DIBLA</name>
<evidence type="ECO:0000259" key="5">
    <source>
        <dbReference type="PROSITE" id="PS50835"/>
    </source>
</evidence>
<feature type="domain" description="Ig-like" evidence="5">
    <location>
        <begin position="98"/>
        <end position="216"/>
    </location>
</feature>
<organism evidence="6 7">
    <name type="scientific">Dibothriocephalus latus</name>
    <name type="common">Fish tapeworm</name>
    <name type="synonym">Diphyllobothrium latum</name>
    <dbReference type="NCBI Taxonomy" id="60516"/>
    <lineage>
        <taxon>Eukaryota</taxon>
        <taxon>Metazoa</taxon>
        <taxon>Spiralia</taxon>
        <taxon>Lophotrochozoa</taxon>
        <taxon>Platyhelminthes</taxon>
        <taxon>Cestoda</taxon>
        <taxon>Eucestoda</taxon>
        <taxon>Diphyllobothriidea</taxon>
        <taxon>Diphyllobothriidae</taxon>
        <taxon>Dibothriocephalus</taxon>
    </lineage>
</organism>
<dbReference type="GO" id="GO:0007156">
    <property type="term" value="P:homophilic cell adhesion via plasma membrane adhesion molecules"/>
    <property type="evidence" value="ECO:0007669"/>
    <property type="project" value="TreeGrafter"/>
</dbReference>
<dbReference type="Pfam" id="PF07679">
    <property type="entry name" value="I-set"/>
    <property type="match status" value="4"/>
</dbReference>
<evidence type="ECO:0000256" key="2">
    <source>
        <dbReference type="ARBA" id="ARBA00023157"/>
    </source>
</evidence>
<gene>
    <name evidence="6" type="ORF">DILT_LOCUS11568</name>
</gene>
<feature type="domain" description="Ig-like" evidence="5">
    <location>
        <begin position="524"/>
        <end position="616"/>
    </location>
</feature>
<dbReference type="Gene3D" id="2.60.40.10">
    <property type="entry name" value="Immunoglobulins"/>
    <property type="match status" value="5"/>
</dbReference>
<reference evidence="6 7" key="1">
    <citation type="submission" date="2018-11" db="EMBL/GenBank/DDBJ databases">
        <authorList>
            <consortium name="Pathogen Informatics"/>
        </authorList>
    </citation>
    <scope>NUCLEOTIDE SEQUENCE [LARGE SCALE GENOMIC DNA]</scope>
</reference>
<dbReference type="Proteomes" id="UP000281553">
    <property type="component" value="Unassembled WGS sequence"/>
</dbReference>
<dbReference type="GO" id="GO:0005886">
    <property type="term" value="C:plasma membrane"/>
    <property type="evidence" value="ECO:0007669"/>
    <property type="project" value="TreeGrafter"/>
</dbReference>
<evidence type="ECO:0000313" key="7">
    <source>
        <dbReference type="Proteomes" id="UP000281553"/>
    </source>
</evidence>
<dbReference type="AlphaFoldDB" id="A0A3P7LVW2"/>
<dbReference type="PANTHER" id="PTHR45080">
    <property type="entry name" value="CONTACTIN 5"/>
    <property type="match status" value="1"/>
</dbReference>
<dbReference type="SMART" id="SM00408">
    <property type="entry name" value="IGc2"/>
    <property type="match status" value="3"/>
</dbReference>
<dbReference type="InterPro" id="IPR003598">
    <property type="entry name" value="Ig_sub2"/>
</dbReference>
<protein>
    <recommendedName>
        <fullName evidence="5">Ig-like domain-containing protein</fullName>
    </recommendedName>
</protein>
<keyword evidence="1" id="KW-0732">Signal</keyword>
<evidence type="ECO:0000256" key="3">
    <source>
        <dbReference type="ARBA" id="ARBA00023319"/>
    </source>
</evidence>
<keyword evidence="3" id="KW-0393">Immunoglobulin domain</keyword>
<evidence type="ECO:0000313" key="6">
    <source>
        <dbReference type="EMBL" id="VDN15737.1"/>
    </source>
</evidence>
<keyword evidence="7" id="KW-1185">Reference proteome</keyword>
<dbReference type="SMART" id="SM00409">
    <property type="entry name" value="IG"/>
    <property type="match status" value="4"/>
</dbReference>
<dbReference type="PROSITE" id="PS50835">
    <property type="entry name" value="IG_LIKE"/>
    <property type="match status" value="4"/>
</dbReference>
<dbReference type="InterPro" id="IPR013098">
    <property type="entry name" value="Ig_I-set"/>
</dbReference>
<accession>A0A3P7LVW2</accession>
<feature type="domain" description="Ig-like" evidence="5">
    <location>
        <begin position="239"/>
        <end position="346"/>
    </location>
</feature>
<dbReference type="InterPro" id="IPR050958">
    <property type="entry name" value="Cell_Adh-Cytoskel_Orgn"/>
</dbReference>
<dbReference type="PANTHER" id="PTHR45080:SF8">
    <property type="entry name" value="IG-LIKE DOMAIN-CONTAINING PROTEIN"/>
    <property type="match status" value="1"/>
</dbReference>
<dbReference type="EMBL" id="UYRU01063455">
    <property type="protein sequence ID" value="VDN15737.1"/>
    <property type="molecule type" value="Genomic_DNA"/>
</dbReference>
<evidence type="ECO:0000256" key="1">
    <source>
        <dbReference type="ARBA" id="ARBA00022729"/>
    </source>
</evidence>
<dbReference type="InterPro" id="IPR003599">
    <property type="entry name" value="Ig_sub"/>
</dbReference>
<dbReference type="InterPro" id="IPR036179">
    <property type="entry name" value="Ig-like_dom_sf"/>
</dbReference>
<feature type="domain" description="Ig-like" evidence="5">
    <location>
        <begin position="356"/>
        <end position="462"/>
    </location>
</feature>
<evidence type="ECO:0000256" key="4">
    <source>
        <dbReference type="SAM" id="MobiDB-lite"/>
    </source>
</evidence>
<feature type="region of interest" description="Disordered" evidence="4">
    <location>
        <begin position="500"/>
        <end position="527"/>
    </location>
</feature>
<dbReference type="OrthoDB" id="6084240at2759"/>
<dbReference type="InterPro" id="IPR013783">
    <property type="entry name" value="Ig-like_fold"/>
</dbReference>
<keyword evidence="2" id="KW-1015">Disulfide bond</keyword>
<dbReference type="SUPFAM" id="SSF48726">
    <property type="entry name" value="Immunoglobulin"/>
    <property type="match status" value="5"/>
</dbReference>
<proteinExistence type="predicted"/>
<dbReference type="FunFam" id="2.60.40.10:FF:000032">
    <property type="entry name" value="palladin isoform X1"/>
    <property type="match status" value="1"/>
</dbReference>